<evidence type="ECO:0008006" key="4">
    <source>
        <dbReference type="Google" id="ProtNLM"/>
    </source>
</evidence>
<dbReference type="EMBL" id="LZLS01000097">
    <property type="protein sequence ID" value="OBK27358.1"/>
    <property type="molecule type" value="Genomic_DNA"/>
</dbReference>
<sequence length="576" mass="60324">MLADLCLTPPRAGGLEVPVPGYVRGRPVSASGRVWADAAGALRERDEAMTASQPIAPEVATAHIPYLWAEPRTPSGQDNPLVAGATIAGGRIRLLLFYGEAAHLQFWQAADTITGQHLAITVVDPEHTMPTADVDAILSRSASLRGIDSPFLATVIDVGRDYCGGVVVAEWIRGATLKEVADTAPSATGVADAVLSLVEAVEAAHRAGLALSIDHPARIRVSVDGRAVLAFPATMPDATPQDDLCGIGAVMYALLVNRWPFKNQAADKDWRSAEVDGHGRIQEPAIVDPRIPFLLSSTAAALVRDRDNIRSAKTITTLLREASAEARNPADQPLTRELLALPAPGHYADFRNFGPAERAQYARRQLVKTCLGTAAVIVLVVLLSFATTINRIVGNFDTDVAMNGDKLGLQPTLPSPQPSLVAAGPEAVKPVKASVFSPGGAPDSPASAGLSVDGDPATAWSTDTYFDPQPFPKFKDGVGLLLELSGPTPLSAVTVDLNSTGTVIQIRSATAIPAKLGDTVELSAPTAVHPGHNVITLTAATPTTLVLVWISTLGSTGGRSHSDISEVTLQTAVPVR</sequence>
<dbReference type="InterPro" id="IPR011009">
    <property type="entry name" value="Kinase-like_dom_sf"/>
</dbReference>
<name>A0A1A3NZD7_MYCAS</name>
<accession>A0A1A3NZD7</accession>
<dbReference type="SUPFAM" id="SSF56112">
    <property type="entry name" value="Protein kinase-like (PK-like)"/>
    <property type="match status" value="1"/>
</dbReference>
<gene>
    <name evidence="2" type="ORF">A5634_22830</name>
</gene>
<keyword evidence="1" id="KW-0472">Membrane</keyword>
<feature type="transmembrane region" description="Helical" evidence="1">
    <location>
        <begin position="366"/>
        <end position="386"/>
    </location>
</feature>
<evidence type="ECO:0000256" key="1">
    <source>
        <dbReference type="SAM" id="Phobius"/>
    </source>
</evidence>
<dbReference type="AlphaFoldDB" id="A0A1A3NZD7"/>
<protein>
    <recommendedName>
        <fullName evidence="4">Protein kinase domain-containing protein</fullName>
    </recommendedName>
</protein>
<dbReference type="Proteomes" id="UP000093928">
    <property type="component" value="Unassembled WGS sequence"/>
</dbReference>
<dbReference type="Gene3D" id="3.30.200.20">
    <property type="entry name" value="Phosphorylase Kinase, domain 1"/>
    <property type="match status" value="1"/>
</dbReference>
<keyword evidence="1" id="KW-1133">Transmembrane helix</keyword>
<dbReference type="CDD" id="cd13973">
    <property type="entry name" value="PK_MviN-like"/>
    <property type="match status" value="1"/>
</dbReference>
<keyword evidence="1" id="KW-0812">Transmembrane</keyword>
<reference evidence="2 3" key="1">
    <citation type="submission" date="2016-06" db="EMBL/GenBank/DDBJ databases">
        <authorList>
            <person name="Kjaerup R.B."/>
            <person name="Dalgaard T.S."/>
            <person name="Juul-Madsen H.R."/>
        </authorList>
    </citation>
    <scope>NUCLEOTIDE SEQUENCE [LARGE SCALE GENOMIC DNA]</scope>
    <source>
        <strain evidence="2 3">1165133.8</strain>
    </source>
</reference>
<dbReference type="Gene3D" id="1.10.510.10">
    <property type="entry name" value="Transferase(Phosphotransferase) domain 1"/>
    <property type="match status" value="1"/>
</dbReference>
<evidence type="ECO:0000313" key="3">
    <source>
        <dbReference type="Proteomes" id="UP000093928"/>
    </source>
</evidence>
<evidence type="ECO:0000313" key="2">
    <source>
        <dbReference type="EMBL" id="OBK27358.1"/>
    </source>
</evidence>
<organism evidence="2 3">
    <name type="scientific">Mycobacterium asiaticum</name>
    <dbReference type="NCBI Taxonomy" id="1790"/>
    <lineage>
        <taxon>Bacteria</taxon>
        <taxon>Bacillati</taxon>
        <taxon>Actinomycetota</taxon>
        <taxon>Actinomycetes</taxon>
        <taxon>Mycobacteriales</taxon>
        <taxon>Mycobacteriaceae</taxon>
        <taxon>Mycobacterium</taxon>
    </lineage>
</organism>
<comment type="caution">
    <text evidence="2">The sequence shown here is derived from an EMBL/GenBank/DDBJ whole genome shotgun (WGS) entry which is preliminary data.</text>
</comment>
<proteinExistence type="predicted"/>